<dbReference type="PRINTS" id="PR00258">
    <property type="entry name" value="SPERACTRCPTR"/>
</dbReference>
<dbReference type="KEGG" id="aten:116299708"/>
<evidence type="ECO:0000259" key="11">
    <source>
        <dbReference type="PROSITE" id="PS50287"/>
    </source>
</evidence>
<dbReference type="PANTHER" id="PTHR19331:SF465">
    <property type="entry name" value="EGG PEPTIDE SPERACT RECEPTOR"/>
    <property type="match status" value="1"/>
</dbReference>
<dbReference type="Pfam" id="PF00530">
    <property type="entry name" value="SRCR"/>
    <property type="match status" value="3"/>
</dbReference>
<keyword evidence="6" id="KW-0472">Membrane</keyword>
<dbReference type="Gene3D" id="3.10.250.10">
    <property type="entry name" value="SRCR-like domain"/>
    <property type="match status" value="3"/>
</dbReference>
<accession>A0A6P8IDH4</accession>
<dbReference type="GeneID" id="116299708"/>
<evidence type="ECO:0000313" key="12">
    <source>
        <dbReference type="Proteomes" id="UP000515163"/>
    </source>
</evidence>
<dbReference type="RefSeq" id="XP_031564287.1">
    <property type="nucleotide sequence ID" value="XM_031708427.1"/>
</dbReference>
<feature type="chain" id="PRO_5044653165" evidence="10">
    <location>
        <begin position="21"/>
        <end position="475"/>
    </location>
</feature>
<dbReference type="PANTHER" id="PTHR19331">
    <property type="entry name" value="SCAVENGER RECEPTOR DOMAIN-CONTAINING"/>
    <property type="match status" value="1"/>
</dbReference>
<proteinExistence type="predicted"/>
<dbReference type="PROSITE" id="PS00420">
    <property type="entry name" value="SRCR_1"/>
    <property type="match status" value="1"/>
</dbReference>
<reference evidence="13 14" key="1">
    <citation type="submission" date="2025-04" db="UniProtKB">
        <authorList>
            <consortium name="RefSeq"/>
        </authorList>
    </citation>
    <scope>IDENTIFICATION</scope>
    <source>
        <tissue evidence="13 14">Tentacle</tissue>
    </source>
</reference>
<feature type="signal peptide" evidence="10">
    <location>
        <begin position="1"/>
        <end position="20"/>
    </location>
</feature>
<evidence type="ECO:0000256" key="6">
    <source>
        <dbReference type="ARBA" id="ARBA00023136"/>
    </source>
</evidence>
<evidence type="ECO:0000256" key="3">
    <source>
        <dbReference type="ARBA" id="ARBA00022729"/>
    </source>
</evidence>
<keyword evidence="12" id="KW-1185">Reference proteome</keyword>
<keyword evidence="4" id="KW-0677">Repeat</keyword>
<feature type="disulfide bond" evidence="9">
    <location>
        <begin position="200"/>
        <end position="210"/>
    </location>
</feature>
<evidence type="ECO:0000256" key="5">
    <source>
        <dbReference type="ARBA" id="ARBA00022989"/>
    </source>
</evidence>
<comment type="subcellular location">
    <subcellularLocation>
        <location evidence="1">Membrane</location>
        <topology evidence="1">Single-pass type I membrane protein</topology>
    </subcellularLocation>
</comment>
<evidence type="ECO:0000256" key="2">
    <source>
        <dbReference type="ARBA" id="ARBA00022692"/>
    </source>
</evidence>
<name>A0A6P8IDH4_ACTTE</name>
<dbReference type="OrthoDB" id="536948at2759"/>
<dbReference type="Proteomes" id="UP000515163">
    <property type="component" value="Unplaced"/>
</dbReference>
<keyword evidence="5" id="KW-1133">Transmembrane helix</keyword>
<evidence type="ECO:0000313" key="14">
    <source>
        <dbReference type="RefSeq" id="XP_031564288.1"/>
    </source>
</evidence>
<evidence type="ECO:0000256" key="7">
    <source>
        <dbReference type="ARBA" id="ARBA00023157"/>
    </source>
</evidence>
<dbReference type="InterPro" id="IPR057598">
    <property type="entry name" value="Fn3_PTPRU"/>
</dbReference>
<evidence type="ECO:0000313" key="13">
    <source>
        <dbReference type="RefSeq" id="XP_031564287.1"/>
    </source>
</evidence>
<dbReference type="SMART" id="SM00202">
    <property type="entry name" value="SR"/>
    <property type="match status" value="3"/>
</dbReference>
<dbReference type="GO" id="GO:0016020">
    <property type="term" value="C:membrane"/>
    <property type="evidence" value="ECO:0007669"/>
    <property type="project" value="UniProtKB-SubCell"/>
</dbReference>
<gene>
    <name evidence="13 14" type="primary">LOC116299708</name>
</gene>
<evidence type="ECO:0000256" key="1">
    <source>
        <dbReference type="ARBA" id="ARBA00004479"/>
    </source>
</evidence>
<protein>
    <submittedName>
        <fullName evidence="13 14">Neurotrypsin-like</fullName>
    </submittedName>
</protein>
<dbReference type="FunFam" id="3.10.250.10:FF:000011">
    <property type="entry name" value="Scavenger receptor class A member 5"/>
    <property type="match status" value="1"/>
</dbReference>
<dbReference type="FunFam" id="3.10.250.10:FF:000006">
    <property type="entry name" value="neurotrypsin isoform X2"/>
    <property type="match status" value="1"/>
</dbReference>
<dbReference type="FunFam" id="3.10.250.10:FF:000016">
    <property type="entry name" value="Scavenger receptor cysteine-rich protein type 12"/>
    <property type="match status" value="1"/>
</dbReference>
<dbReference type="PROSITE" id="PS50287">
    <property type="entry name" value="SRCR_2"/>
    <property type="match status" value="3"/>
</dbReference>
<evidence type="ECO:0000256" key="10">
    <source>
        <dbReference type="SAM" id="SignalP"/>
    </source>
</evidence>
<dbReference type="AlphaFoldDB" id="A0A6P8IDH4"/>
<comment type="caution">
    <text evidence="9">Lacks conserved residue(s) required for the propagation of feature annotation.</text>
</comment>
<keyword evidence="7 9" id="KW-1015">Disulfide bond</keyword>
<evidence type="ECO:0000256" key="9">
    <source>
        <dbReference type="PROSITE-ProRule" id="PRU00196"/>
    </source>
</evidence>
<feature type="domain" description="SRCR" evidence="11">
    <location>
        <begin position="24"/>
        <end position="123"/>
    </location>
</feature>
<sequence length="475" mass="52160">MERLLLSLLIILLIVKGHKSDVAVRLLDGKTPNEGRLEVRYNGTWGTICNDSWDMHEAYVVCHMLHYSKAVAATTASIKGTGQIWLKGIRCLGSEESIDQCRHVGWGNTAGCDHSRDVGVVCGNLTQEEKAMKVRLIGDQSAGQLEIQFNGTWGVVCRFGWDIQDVHVICRMLGYKAGKHSITLIEGEKRRKTLFNDVGCSGKEKSIAECYHGQYWEYTCPVGDMAGVVCHDDDPPPVQVRLAGGRSANSGRLEVRYHGQWGTVCSAGWEMKDAEVVCRMLGYPGVQKYKTSDFAPVKGIVWLSTILCKGTEVSIVNCKRLAWGNAGCGHFIDVGVTCKIASAPRFVVSSESDGPSYTTAMLVFNTTTTEKEKNITKSFQISITKLEVSSLNCYRSSMKVNQPYVTAEILGSNLVGNFTIGDGSYYQGYYNTPLESGSTYRVFVRAVTMAQNGGNNYGDAANVTFTTRVKNCEGM</sequence>
<keyword evidence="2" id="KW-0812">Transmembrane</keyword>
<feature type="domain" description="SRCR" evidence="11">
    <location>
        <begin position="134"/>
        <end position="231"/>
    </location>
</feature>
<feature type="disulfide bond" evidence="9">
    <location>
        <begin position="91"/>
        <end position="101"/>
    </location>
</feature>
<dbReference type="Pfam" id="PF23144">
    <property type="entry name" value="Fn3_PTPRU"/>
    <property type="match status" value="1"/>
</dbReference>
<feature type="disulfide bond" evidence="9">
    <location>
        <begin position="308"/>
        <end position="318"/>
    </location>
</feature>
<organism evidence="12 13">
    <name type="scientific">Actinia tenebrosa</name>
    <name type="common">Australian red waratah sea anemone</name>
    <dbReference type="NCBI Taxonomy" id="6105"/>
    <lineage>
        <taxon>Eukaryota</taxon>
        <taxon>Metazoa</taxon>
        <taxon>Cnidaria</taxon>
        <taxon>Anthozoa</taxon>
        <taxon>Hexacorallia</taxon>
        <taxon>Actiniaria</taxon>
        <taxon>Actiniidae</taxon>
        <taxon>Actinia</taxon>
    </lineage>
</organism>
<keyword evidence="3 10" id="KW-0732">Signal</keyword>
<dbReference type="InterPro" id="IPR001190">
    <property type="entry name" value="SRCR"/>
</dbReference>
<feature type="domain" description="SRCR" evidence="11">
    <location>
        <begin position="240"/>
        <end position="339"/>
    </location>
</feature>
<dbReference type="InterPro" id="IPR036772">
    <property type="entry name" value="SRCR-like_dom_sf"/>
</dbReference>
<dbReference type="RefSeq" id="XP_031564288.1">
    <property type="nucleotide sequence ID" value="XM_031708428.1"/>
</dbReference>
<keyword evidence="8" id="KW-0325">Glycoprotein</keyword>
<evidence type="ECO:0000256" key="4">
    <source>
        <dbReference type="ARBA" id="ARBA00022737"/>
    </source>
</evidence>
<evidence type="ECO:0000256" key="8">
    <source>
        <dbReference type="ARBA" id="ARBA00023180"/>
    </source>
</evidence>
<dbReference type="SUPFAM" id="SSF56487">
    <property type="entry name" value="SRCR-like"/>
    <property type="match status" value="3"/>
</dbReference>